<dbReference type="EMBL" id="JACHNC010000001">
    <property type="protein sequence ID" value="MBB4751852.1"/>
    <property type="molecule type" value="Genomic_DNA"/>
</dbReference>
<dbReference type="AlphaFoldDB" id="A0A7W7HKH8"/>
<proteinExistence type="predicted"/>
<reference evidence="1 2" key="1">
    <citation type="submission" date="2020-08" db="EMBL/GenBank/DDBJ databases">
        <title>Sequencing the genomes of 1000 actinobacteria strains.</title>
        <authorList>
            <person name="Klenk H.-P."/>
        </authorList>
    </citation>
    <scope>NUCLEOTIDE SEQUENCE [LARGE SCALE GENOMIC DNA]</scope>
    <source>
        <strain evidence="1 2">DSM 43150</strain>
    </source>
</reference>
<comment type="caution">
    <text evidence="1">The sequence shown here is derived from an EMBL/GenBank/DDBJ whole genome shotgun (WGS) entry which is preliminary data.</text>
</comment>
<name>A0A7W7HKH8_9ACTN</name>
<dbReference type="RefSeq" id="WP_188123820.1">
    <property type="nucleotide sequence ID" value="NZ_BOMP01000169.1"/>
</dbReference>
<evidence type="ECO:0000313" key="2">
    <source>
        <dbReference type="Proteomes" id="UP000590511"/>
    </source>
</evidence>
<dbReference type="Proteomes" id="UP000590511">
    <property type="component" value="Unassembled WGS sequence"/>
</dbReference>
<accession>A0A7W7HKH8</accession>
<organism evidence="1 2">
    <name type="scientific">Actinoplanes lobatus</name>
    <dbReference type="NCBI Taxonomy" id="113568"/>
    <lineage>
        <taxon>Bacteria</taxon>
        <taxon>Bacillati</taxon>
        <taxon>Actinomycetota</taxon>
        <taxon>Actinomycetes</taxon>
        <taxon>Micromonosporales</taxon>
        <taxon>Micromonosporaceae</taxon>
        <taxon>Actinoplanes</taxon>
    </lineage>
</organism>
<protein>
    <submittedName>
        <fullName evidence="1">Uncharacterized protein</fullName>
    </submittedName>
</protein>
<evidence type="ECO:0000313" key="1">
    <source>
        <dbReference type="EMBL" id="MBB4751852.1"/>
    </source>
</evidence>
<sequence>MSSPVTAAAATTVAAANDDATVALPAVDRPGSSAADGTGSGSLDLLTTVAIQDLASGTS</sequence>
<gene>
    <name evidence="1" type="ORF">BJ964_006013</name>
</gene>